<evidence type="ECO:0000259" key="4">
    <source>
        <dbReference type="SMART" id="SM00479"/>
    </source>
</evidence>
<dbReference type="GO" id="GO:0008408">
    <property type="term" value="F:3'-5' exonuclease activity"/>
    <property type="evidence" value="ECO:0007669"/>
    <property type="project" value="TreeGrafter"/>
</dbReference>
<dbReference type="RefSeq" id="WP_303538663.1">
    <property type="nucleotide sequence ID" value="NZ_JAUOQI010000011.1"/>
</dbReference>
<dbReference type="InterPro" id="IPR036397">
    <property type="entry name" value="RNaseH_sf"/>
</dbReference>
<dbReference type="PANTHER" id="PTHR30231:SF4">
    <property type="entry name" value="PROTEIN NEN2"/>
    <property type="match status" value="1"/>
</dbReference>
<dbReference type="SUPFAM" id="SSF53098">
    <property type="entry name" value="Ribonuclease H-like"/>
    <property type="match status" value="1"/>
</dbReference>
<dbReference type="SMART" id="SM00479">
    <property type="entry name" value="EXOIII"/>
    <property type="match status" value="1"/>
</dbReference>
<keyword evidence="3 5" id="KW-0269">Exonuclease</keyword>
<evidence type="ECO:0000256" key="3">
    <source>
        <dbReference type="ARBA" id="ARBA00022839"/>
    </source>
</evidence>
<dbReference type="InterPro" id="IPR012337">
    <property type="entry name" value="RNaseH-like_sf"/>
</dbReference>
<dbReference type="Proteomes" id="UP001170717">
    <property type="component" value="Unassembled WGS sequence"/>
</dbReference>
<dbReference type="AlphaFoldDB" id="A0AAW7Z5X9"/>
<gene>
    <name evidence="5" type="ORF">Q4527_14635</name>
</gene>
<dbReference type="GO" id="GO:0006259">
    <property type="term" value="P:DNA metabolic process"/>
    <property type="evidence" value="ECO:0007669"/>
    <property type="project" value="UniProtKB-ARBA"/>
</dbReference>
<dbReference type="Gene3D" id="3.30.420.10">
    <property type="entry name" value="Ribonuclease H-like superfamily/Ribonuclease H"/>
    <property type="match status" value="1"/>
</dbReference>
<reference evidence="5" key="1">
    <citation type="submission" date="2023-07" db="EMBL/GenBank/DDBJ databases">
        <title>Genome content predicts the carbon catabolic preferences of heterotrophic bacteria.</title>
        <authorList>
            <person name="Gralka M."/>
        </authorList>
    </citation>
    <scope>NUCLEOTIDE SEQUENCE</scope>
    <source>
        <strain evidence="5">F2M12</strain>
    </source>
</reference>
<sequence>MLQWLSDWLFGRGPSSFDRFKSATLQDTTLMSIDLELTSLNANESEITSFGWVCGRNSSIALETCTYSVVKTKAPLGQSPVIHGLIQDNISKGEKVEDVLTRFIAQLPSKILVIHNANLDLAVLDAVFRRLNLPAQEVYYIDTLQLALYELKKEHEVVPSNSASLGACLLRAGLPKVPQHNALEDAMAALLLCYAQLASLGLTEQSCLADLSHTKALGRKTLGVVKT</sequence>
<dbReference type="EMBL" id="JAUOQI010000011">
    <property type="protein sequence ID" value="MDO6578638.1"/>
    <property type="molecule type" value="Genomic_DNA"/>
</dbReference>
<keyword evidence="1" id="KW-0540">Nuclease</keyword>
<evidence type="ECO:0000256" key="2">
    <source>
        <dbReference type="ARBA" id="ARBA00022801"/>
    </source>
</evidence>
<evidence type="ECO:0000256" key="1">
    <source>
        <dbReference type="ARBA" id="ARBA00022722"/>
    </source>
</evidence>
<dbReference type="PANTHER" id="PTHR30231">
    <property type="entry name" value="DNA POLYMERASE III SUBUNIT EPSILON"/>
    <property type="match status" value="1"/>
</dbReference>
<evidence type="ECO:0000313" key="5">
    <source>
        <dbReference type="EMBL" id="MDO6578638.1"/>
    </source>
</evidence>
<keyword evidence="2" id="KW-0378">Hydrolase</keyword>
<dbReference type="Pfam" id="PF00929">
    <property type="entry name" value="RNase_T"/>
    <property type="match status" value="1"/>
</dbReference>
<dbReference type="InterPro" id="IPR013520">
    <property type="entry name" value="Ribonucl_H"/>
</dbReference>
<organism evidence="5 6">
    <name type="scientific">Alteromonas stellipolaris</name>
    <dbReference type="NCBI Taxonomy" id="233316"/>
    <lineage>
        <taxon>Bacteria</taxon>
        <taxon>Pseudomonadati</taxon>
        <taxon>Pseudomonadota</taxon>
        <taxon>Gammaproteobacteria</taxon>
        <taxon>Alteromonadales</taxon>
        <taxon>Alteromonadaceae</taxon>
        <taxon>Alteromonas/Salinimonas group</taxon>
        <taxon>Alteromonas</taxon>
    </lineage>
</organism>
<dbReference type="GO" id="GO:0005829">
    <property type="term" value="C:cytosol"/>
    <property type="evidence" value="ECO:0007669"/>
    <property type="project" value="TreeGrafter"/>
</dbReference>
<evidence type="ECO:0000313" key="6">
    <source>
        <dbReference type="Proteomes" id="UP001170717"/>
    </source>
</evidence>
<accession>A0AAW7Z5X9</accession>
<feature type="domain" description="Exonuclease" evidence="4">
    <location>
        <begin position="29"/>
        <end position="202"/>
    </location>
</feature>
<dbReference type="GO" id="GO:0003676">
    <property type="term" value="F:nucleic acid binding"/>
    <property type="evidence" value="ECO:0007669"/>
    <property type="project" value="InterPro"/>
</dbReference>
<proteinExistence type="predicted"/>
<protein>
    <submittedName>
        <fullName evidence="5">3'-5' exonuclease</fullName>
    </submittedName>
</protein>
<name>A0AAW7Z5X9_9ALTE</name>
<dbReference type="CDD" id="cd06127">
    <property type="entry name" value="DEDDh"/>
    <property type="match status" value="1"/>
</dbReference>
<comment type="caution">
    <text evidence="5">The sequence shown here is derived from an EMBL/GenBank/DDBJ whole genome shotgun (WGS) entry which is preliminary data.</text>
</comment>